<evidence type="ECO:0000256" key="13">
    <source>
        <dbReference type="ARBA" id="ARBA00023014"/>
    </source>
</evidence>
<dbReference type="SUPFAM" id="SSF52016">
    <property type="entry name" value="LeuD/IlvD-like"/>
    <property type="match status" value="1"/>
</dbReference>
<dbReference type="InterPro" id="IPR004406">
    <property type="entry name" value="Aconitase_B"/>
</dbReference>
<keyword evidence="11" id="KW-0694">RNA-binding</keyword>
<dbReference type="GO" id="GO:0005829">
    <property type="term" value="C:cytosol"/>
    <property type="evidence" value="ECO:0007669"/>
    <property type="project" value="InterPro"/>
</dbReference>
<dbReference type="Gene3D" id="3.40.1060.10">
    <property type="entry name" value="Aconitase, Domain 2"/>
    <property type="match status" value="1"/>
</dbReference>
<dbReference type="InterPro" id="IPR015929">
    <property type="entry name" value="Aconitase_B_swivel"/>
</dbReference>
<evidence type="ECO:0000256" key="10">
    <source>
        <dbReference type="ARBA" id="ARBA00022723"/>
    </source>
</evidence>
<keyword evidence="8 17" id="KW-0004">4Fe-4S</keyword>
<evidence type="ECO:0000259" key="19">
    <source>
        <dbReference type="Pfam" id="PF00330"/>
    </source>
</evidence>
<dbReference type="GO" id="GO:0051539">
    <property type="term" value="F:4 iron, 4 sulfur cluster binding"/>
    <property type="evidence" value="ECO:0007669"/>
    <property type="project" value="UniProtKB-KW"/>
</dbReference>
<evidence type="ECO:0000256" key="14">
    <source>
        <dbReference type="ARBA" id="ARBA00023239"/>
    </source>
</evidence>
<evidence type="ECO:0000256" key="12">
    <source>
        <dbReference type="ARBA" id="ARBA00023004"/>
    </source>
</evidence>
<evidence type="ECO:0000256" key="6">
    <source>
        <dbReference type="ARBA" id="ARBA00013250"/>
    </source>
</evidence>
<feature type="domain" description="Aconitase B HEAT-like" evidence="21">
    <location>
        <begin position="8"/>
        <end position="159"/>
    </location>
</feature>
<dbReference type="InterPro" id="IPR036288">
    <property type="entry name" value="Aconitase_B_HEAT-like_dom_sf"/>
</dbReference>
<dbReference type="FunFam" id="1.25.40.310:FF:000001">
    <property type="entry name" value="Aconitate hydratase B"/>
    <property type="match status" value="1"/>
</dbReference>
<dbReference type="InterPro" id="IPR015932">
    <property type="entry name" value="Aconitase_dom2"/>
</dbReference>
<evidence type="ECO:0000256" key="18">
    <source>
        <dbReference type="PIRSR" id="PIRSR036687-2"/>
    </source>
</evidence>
<dbReference type="Pfam" id="PF00330">
    <property type="entry name" value="Aconitase"/>
    <property type="match status" value="2"/>
</dbReference>
<organism evidence="22 23">
    <name type="scientific">Bisgaardia hudsonensis</name>
    <dbReference type="NCBI Taxonomy" id="109472"/>
    <lineage>
        <taxon>Bacteria</taxon>
        <taxon>Pseudomonadati</taxon>
        <taxon>Pseudomonadota</taxon>
        <taxon>Gammaproteobacteria</taxon>
        <taxon>Pasteurellales</taxon>
        <taxon>Pasteurellaceae</taxon>
        <taxon>Bisgaardia</taxon>
    </lineage>
</organism>
<dbReference type="RefSeq" id="WP_132021983.1">
    <property type="nucleotide sequence ID" value="NZ_CP016605.1"/>
</dbReference>
<dbReference type="NCBIfam" id="NF006690">
    <property type="entry name" value="PRK09238.1"/>
    <property type="match status" value="1"/>
</dbReference>
<evidence type="ECO:0000256" key="11">
    <source>
        <dbReference type="ARBA" id="ARBA00022884"/>
    </source>
</evidence>
<evidence type="ECO:0000256" key="9">
    <source>
        <dbReference type="ARBA" id="ARBA00022532"/>
    </source>
</evidence>
<comment type="similarity">
    <text evidence="4 16">Belongs to the aconitase/IPM isomerase family.</text>
</comment>
<evidence type="ECO:0000256" key="17">
    <source>
        <dbReference type="PIRSR" id="PIRSR036687-1"/>
    </source>
</evidence>
<dbReference type="GO" id="GO:0019629">
    <property type="term" value="P:propionate catabolic process, 2-methylcitrate cycle"/>
    <property type="evidence" value="ECO:0007669"/>
    <property type="project" value="UniProtKB-ARBA"/>
</dbReference>
<dbReference type="FunFam" id="3.30.499.10:FF:000001">
    <property type="entry name" value="Aconitate hydratase B"/>
    <property type="match status" value="1"/>
</dbReference>
<evidence type="ECO:0000256" key="3">
    <source>
        <dbReference type="ARBA" id="ARBA00005026"/>
    </source>
</evidence>
<dbReference type="SUPFAM" id="SSF74778">
    <property type="entry name" value="Aconitase B, N-terminal domain"/>
    <property type="match status" value="1"/>
</dbReference>
<evidence type="ECO:0000256" key="4">
    <source>
        <dbReference type="ARBA" id="ARBA00007185"/>
    </source>
</evidence>
<gene>
    <name evidence="22" type="ORF">EV697_101395</name>
</gene>
<accession>A0A4R2N2Y0</accession>
<keyword evidence="9 16" id="KW-0816">Tricarboxylic acid cycle</keyword>
<dbReference type="PIRSF" id="PIRSF036687">
    <property type="entry name" value="AcnB"/>
    <property type="match status" value="1"/>
</dbReference>
<feature type="binding site" evidence="18">
    <location>
        <position position="501"/>
    </location>
    <ligand>
        <name>substrate</name>
    </ligand>
</feature>
<dbReference type="InterPro" id="IPR015933">
    <property type="entry name" value="Aconitase_B_HEAT-like_dom"/>
</dbReference>
<dbReference type="GO" id="GO:0047456">
    <property type="term" value="F:2-methylisocitrate dehydratase activity"/>
    <property type="evidence" value="ECO:0007669"/>
    <property type="project" value="UniProtKB-EC"/>
</dbReference>
<feature type="binding site" evidence="18">
    <location>
        <position position="799"/>
    </location>
    <ligand>
        <name>substrate</name>
    </ligand>
</feature>
<name>A0A4R2N2Y0_9PAST</name>
<protein>
    <recommendedName>
        <fullName evidence="7 16">Aconitate hydratase B</fullName>
        <ecNumber evidence="5 16">4.2.1.3</ecNumber>
        <ecNumber evidence="6 16">4.2.1.99</ecNumber>
    </recommendedName>
    <alternativeName>
        <fullName evidence="16">2-methylisocitrate dehydratase</fullName>
    </alternativeName>
</protein>
<dbReference type="EC" id="4.2.1.3" evidence="5 16"/>
<dbReference type="PANTHER" id="PTHR43160:SF4">
    <property type="entry name" value="ACONITATE HYDRATASE B"/>
    <property type="match status" value="1"/>
</dbReference>
<feature type="domain" description="Aconitase/3-isopropylmalate dehydratase large subunit alpha/beta/alpha" evidence="19">
    <location>
        <begin position="700"/>
        <end position="821"/>
    </location>
</feature>
<feature type="binding site" evidence="18">
    <location>
        <position position="794"/>
    </location>
    <ligand>
        <name>substrate</name>
    </ligand>
</feature>
<dbReference type="FunFam" id="3.20.19.10:FF:000004">
    <property type="entry name" value="Aconitate hydratase B"/>
    <property type="match status" value="1"/>
</dbReference>
<proteinExistence type="inferred from homology"/>
<dbReference type="Gene3D" id="3.20.19.10">
    <property type="entry name" value="Aconitase, domain 4"/>
    <property type="match status" value="1"/>
</dbReference>
<reference evidence="22 23" key="1">
    <citation type="submission" date="2019-03" db="EMBL/GenBank/DDBJ databases">
        <title>Genomic Encyclopedia of Type Strains, Phase IV (KMG-IV): sequencing the most valuable type-strain genomes for metagenomic binning, comparative biology and taxonomic classification.</title>
        <authorList>
            <person name="Goeker M."/>
        </authorList>
    </citation>
    <scope>NUCLEOTIDE SEQUENCE [LARGE SCALE GENOMIC DNA]</scope>
    <source>
        <strain evidence="22 23">DSM 28231</strain>
    </source>
</reference>
<comment type="cofactor">
    <cofactor evidence="17">
        <name>[4Fe-4S] cluster</name>
        <dbReference type="ChEBI" id="CHEBI:49883"/>
    </cofactor>
    <text evidence="17">Binds 1 [4Fe-4S] cluster per subunit.</text>
</comment>
<dbReference type="GO" id="GO:0003994">
    <property type="term" value="F:aconitate hydratase activity"/>
    <property type="evidence" value="ECO:0007669"/>
    <property type="project" value="UniProtKB-EC"/>
</dbReference>
<feature type="binding site" evidence="18">
    <location>
        <begin position="417"/>
        <end position="419"/>
    </location>
    <ligand>
        <name>substrate</name>
    </ligand>
</feature>
<evidence type="ECO:0000256" key="7">
    <source>
        <dbReference type="ARBA" id="ARBA00019379"/>
    </source>
</evidence>
<feature type="binding site" evidence="17">
    <location>
        <position position="772"/>
    </location>
    <ligand>
        <name>[4Fe-4S] cluster</name>
        <dbReference type="ChEBI" id="CHEBI:49883"/>
    </ligand>
</feature>
<dbReference type="GO" id="GO:0046872">
    <property type="term" value="F:metal ion binding"/>
    <property type="evidence" value="ECO:0007669"/>
    <property type="project" value="UniProtKB-KW"/>
</dbReference>
<dbReference type="InterPro" id="IPR015928">
    <property type="entry name" value="Aconitase/3IPM_dehydase_swvl"/>
</dbReference>
<evidence type="ECO:0000259" key="20">
    <source>
        <dbReference type="Pfam" id="PF06434"/>
    </source>
</evidence>
<dbReference type="SUPFAM" id="SSF53732">
    <property type="entry name" value="Aconitase iron-sulfur domain"/>
    <property type="match status" value="1"/>
</dbReference>
<evidence type="ECO:0000256" key="8">
    <source>
        <dbReference type="ARBA" id="ARBA00022485"/>
    </source>
</evidence>
<evidence type="ECO:0000313" key="23">
    <source>
        <dbReference type="Proteomes" id="UP000294841"/>
    </source>
</evidence>
<comment type="catalytic activity">
    <reaction evidence="15 16">
        <text>citrate = D-threo-isocitrate</text>
        <dbReference type="Rhea" id="RHEA:10336"/>
        <dbReference type="ChEBI" id="CHEBI:15562"/>
        <dbReference type="ChEBI" id="CHEBI:16947"/>
        <dbReference type="EC" id="4.2.1.3"/>
    </reaction>
</comment>
<keyword evidence="12 17" id="KW-0408">Iron</keyword>
<dbReference type="Pfam" id="PF11791">
    <property type="entry name" value="Aconitase_B_N"/>
    <property type="match status" value="1"/>
</dbReference>
<evidence type="ECO:0000256" key="16">
    <source>
        <dbReference type="PIRNR" id="PIRNR036687"/>
    </source>
</evidence>
<dbReference type="Pfam" id="PF06434">
    <property type="entry name" value="Aconitase_2_N"/>
    <property type="match status" value="1"/>
</dbReference>
<dbReference type="Gene3D" id="3.30.499.10">
    <property type="entry name" value="Aconitase, domain 3"/>
    <property type="match status" value="2"/>
</dbReference>
<dbReference type="PROSITE" id="PS00450">
    <property type="entry name" value="ACONITASE_1"/>
    <property type="match status" value="1"/>
</dbReference>
<dbReference type="PROSITE" id="PS01244">
    <property type="entry name" value="ACONITASE_2"/>
    <property type="match status" value="1"/>
</dbReference>
<dbReference type="InterPro" id="IPR015931">
    <property type="entry name" value="Acnase/IPM_dHydase_lsu_aba_1/3"/>
</dbReference>
<dbReference type="EMBL" id="SLXI01000001">
    <property type="protein sequence ID" value="TCP14256.1"/>
    <property type="molecule type" value="Genomic_DNA"/>
</dbReference>
<evidence type="ECO:0000256" key="1">
    <source>
        <dbReference type="ARBA" id="ARBA00000118"/>
    </source>
</evidence>
<dbReference type="EC" id="4.2.1.99" evidence="6 16"/>
<evidence type="ECO:0000256" key="5">
    <source>
        <dbReference type="ARBA" id="ARBA00012926"/>
    </source>
</evidence>
<feature type="binding site" evidence="17">
    <location>
        <position position="713"/>
    </location>
    <ligand>
        <name>[4Fe-4S] cluster</name>
        <dbReference type="ChEBI" id="CHEBI:49883"/>
    </ligand>
</feature>
<dbReference type="PANTHER" id="PTHR43160">
    <property type="entry name" value="ACONITATE HYDRATASE B"/>
    <property type="match status" value="1"/>
</dbReference>
<comment type="pathway">
    <text evidence="2 16">Carbohydrate metabolism; tricarboxylic acid cycle; isocitrate from oxaloacetate: step 2/2.</text>
</comment>
<dbReference type="GO" id="GO:0003730">
    <property type="term" value="F:mRNA 3'-UTR binding"/>
    <property type="evidence" value="ECO:0007669"/>
    <property type="project" value="UniProtKB-ARBA"/>
</dbReference>
<keyword evidence="23" id="KW-1185">Reference proteome</keyword>
<dbReference type="FunFam" id="3.40.1060.10:FF:000002">
    <property type="entry name" value="Aconitate hydratase B"/>
    <property type="match status" value="1"/>
</dbReference>
<feature type="binding site" evidence="17">
    <location>
        <position position="775"/>
    </location>
    <ligand>
        <name>[4Fe-4S] cluster</name>
        <dbReference type="ChEBI" id="CHEBI:49883"/>
    </ligand>
</feature>
<dbReference type="GO" id="GO:0006099">
    <property type="term" value="P:tricarboxylic acid cycle"/>
    <property type="evidence" value="ECO:0007669"/>
    <property type="project" value="UniProtKB-UniPathway"/>
</dbReference>
<feature type="domain" description="Aconitase B swivel" evidence="20">
    <location>
        <begin position="171"/>
        <end position="385"/>
    </location>
</feature>
<evidence type="ECO:0000313" key="22">
    <source>
        <dbReference type="EMBL" id="TCP14256.1"/>
    </source>
</evidence>
<dbReference type="InterPro" id="IPR018136">
    <property type="entry name" value="Aconitase_4Fe-4S_BS"/>
</dbReference>
<evidence type="ECO:0000256" key="15">
    <source>
        <dbReference type="ARBA" id="ARBA00023501"/>
    </source>
</evidence>
<dbReference type="AlphaFoldDB" id="A0A4R2N2Y0"/>
<dbReference type="UniPathway" id="UPA00946"/>
<evidence type="ECO:0000256" key="2">
    <source>
        <dbReference type="ARBA" id="ARBA00004717"/>
    </source>
</evidence>
<comment type="caution">
    <text evidence="22">The sequence shown here is derived from an EMBL/GenBank/DDBJ whole genome shotgun (WGS) entry which is preliminary data.</text>
</comment>
<keyword evidence="13 17" id="KW-0411">Iron-sulfur</keyword>
<comment type="pathway">
    <text evidence="3">Organic acid metabolism; propanoate degradation.</text>
</comment>
<sequence length="868" mass="94835">MSDFLQTYQMHVDERALQGVVPKPLDAEQTAQLIELLKNPPVEKADYLLDLFENRIPAGVDEAAYVKASFLSAITKKDAFSPLISAEKAIEILGTMQGGYNIEPLLTALDHSELAPVAAKVLSTTLLMFDSFHDVAEKAKLGNTYAQQIMQSWANAEWYLSKPKLAEKLTVTVFKVTGETNTDDLSPAQDAWSRPDIPLHALAMLKNTRDGIEPDEVGNIGPIKQLDRLKQKGYPLAYVGDVVGTGSSRKSATNSVLWFMGDDIPYIPNKRAGGVVLGGKIAPIFFNTLEDAGALPIEVDVNNLNMGDVIDIYPYQGKICKHNTDEILAEFTLKTNVLLDEVRAGGRIPLIIGRGLTYKARCELGLPESDVFAKPQSSTTSNKGFTLAQKMVGLACGVKGIRPGQYCEPRMTSVGSQDTTGPMTRDELKDLACLGFSADLVMQSFCHTAAYPKPIDVNTHHTLPDFIMNRGGVSLRPGDGVIHSWLNRMLLPDTVGTGGDSHTRFPIGISFPAGSGLVAFAAATGVMPLDMPESVLVRFKGEMQAGITLRDLVHAIPYYAIQQGLLTVEKKGKKNIFSGRILEIEGLEHLKVEQAFELSDASAERSAAACTIKLDKAPIIEYLNSNIVLLKWMISEGYGDARTIERRIKEMEKWLADPQLLEADKDAEYAAVIEIDLNDIKEPILCAPNDPDDARLLSEVQGDKIDEVFIGSCMTNIGHFRAAGKLLAKFKEVIPTRLWIAPPTKMDAALLTEEGYYSIYGKSGARVEMPGCSLCMGNQARVASGATVVSTSTRNFPNRLGQGANVYLASAELASVSALLGKLPTVEEYLAYVSDLQNDKEDTYRYMNFDQINSYTKKAEKVIFQTAV</sequence>
<dbReference type="InterPro" id="IPR001030">
    <property type="entry name" value="Acoase/IPM_deHydtase_lsu_aba"/>
</dbReference>
<dbReference type="CDD" id="cd01576">
    <property type="entry name" value="AcnB_Swivel"/>
    <property type="match status" value="1"/>
</dbReference>
<keyword evidence="14 16" id="KW-0456">Lyase</keyword>
<feature type="binding site" evidence="18">
    <location>
        <begin position="247"/>
        <end position="249"/>
    </location>
    <ligand>
        <name>substrate</name>
    </ligand>
</feature>
<feature type="binding site" evidence="18">
    <location>
        <position position="194"/>
    </location>
    <ligand>
        <name>substrate</name>
    </ligand>
</feature>
<dbReference type="CDD" id="cd01581">
    <property type="entry name" value="AcnB"/>
    <property type="match status" value="1"/>
</dbReference>
<dbReference type="InterPro" id="IPR036008">
    <property type="entry name" value="Aconitase_4Fe-4S_dom"/>
</dbReference>
<dbReference type="Gene3D" id="1.25.40.310">
    <property type="entry name" value="Aconitate B, HEAT-like domain"/>
    <property type="match status" value="1"/>
</dbReference>
<keyword evidence="10 17" id="KW-0479">Metal-binding</keyword>
<dbReference type="OrthoDB" id="9758061at2"/>
<dbReference type="UniPathway" id="UPA00223">
    <property type="reaction ID" value="UER00718"/>
</dbReference>
<dbReference type="NCBIfam" id="TIGR00117">
    <property type="entry name" value="acnB"/>
    <property type="match status" value="1"/>
</dbReference>
<evidence type="ECO:0000259" key="21">
    <source>
        <dbReference type="Pfam" id="PF11791"/>
    </source>
</evidence>
<dbReference type="Proteomes" id="UP000294841">
    <property type="component" value="Unassembled WGS sequence"/>
</dbReference>
<dbReference type="FunFam" id="3.30.499.10:FF:000008">
    <property type="entry name" value="Aconitate hydratase B"/>
    <property type="match status" value="1"/>
</dbReference>
<feature type="domain" description="Aconitase/3-isopropylmalate dehydratase large subunit alpha/beta/alpha" evidence="19">
    <location>
        <begin position="475"/>
        <end position="699"/>
    </location>
</feature>
<dbReference type="InterPro" id="IPR050926">
    <property type="entry name" value="Aconitase/IPM_isomerase"/>
</dbReference>
<comment type="catalytic activity">
    <reaction evidence="1 16">
        <text>(2S,3R)-3-hydroxybutane-1,2,3-tricarboxylate = 2-methyl-cis-aconitate + H2O</text>
        <dbReference type="Rhea" id="RHEA:17941"/>
        <dbReference type="ChEBI" id="CHEBI:15377"/>
        <dbReference type="ChEBI" id="CHEBI:57429"/>
        <dbReference type="ChEBI" id="CHEBI:57872"/>
        <dbReference type="EC" id="4.2.1.99"/>
    </reaction>
</comment>